<keyword evidence="6" id="KW-0255">Endonuclease</keyword>
<evidence type="ECO:0000256" key="2">
    <source>
        <dbReference type="ARBA" id="ARBA00022670"/>
    </source>
</evidence>
<keyword evidence="4" id="KW-0548">Nucleotidyltransferase</keyword>
<feature type="coiled-coil region" evidence="10">
    <location>
        <begin position="191"/>
        <end position="218"/>
    </location>
</feature>
<evidence type="ECO:0000313" key="17">
    <source>
        <dbReference type="Proteomes" id="UP001154329"/>
    </source>
</evidence>
<keyword evidence="10" id="KW-0175">Coiled coil</keyword>
<dbReference type="GO" id="GO:0042575">
    <property type="term" value="C:DNA polymerase complex"/>
    <property type="evidence" value="ECO:0007669"/>
    <property type="project" value="UniProtKB-ARBA"/>
</dbReference>
<evidence type="ECO:0000313" key="16">
    <source>
        <dbReference type="EMBL" id="CAH1731734.1"/>
    </source>
</evidence>
<dbReference type="InterPro" id="IPR021109">
    <property type="entry name" value="Peptidase_aspartic_dom_sf"/>
</dbReference>
<dbReference type="GO" id="GO:0003676">
    <property type="term" value="F:nucleic acid binding"/>
    <property type="evidence" value="ECO:0007669"/>
    <property type="project" value="InterPro"/>
</dbReference>
<dbReference type="Gene3D" id="2.40.70.10">
    <property type="entry name" value="Acid Proteases"/>
    <property type="match status" value="1"/>
</dbReference>
<dbReference type="GO" id="GO:0008270">
    <property type="term" value="F:zinc ion binding"/>
    <property type="evidence" value="ECO:0007669"/>
    <property type="project" value="UniProtKB-KW"/>
</dbReference>
<dbReference type="Pfam" id="PF17921">
    <property type="entry name" value="Integrase_H2C2"/>
    <property type="match status" value="1"/>
</dbReference>
<evidence type="ECO:0000259" key="12">
    <source>
        <dbReference type="PROSITE" id="PS50158"/>
    </source>
</evidence>
<dbReference type="InterPro" id="IPR001878">
    <property type="entry name" value="Znf_CCHC"/>
</dbReference>
<keyword evidence="7" id="KW-0378">Hydrolase</keyword>
<dbReference type="InterPro" id="IPR012337">
    <property type="entry name" value="RNaseH-like_sf"/>
</dbReference>
<dbReference type="InterPro" id="IPR001584">
    <property type="entry name" value="Integrase_cat-core"/>
</dbReference>
<dbReference type="InterPro" id="IPR000477">
    <property type="entry name" value="RT_dom"/>
</dbReference>
<dbReference type="SMART" id="SM00343">
    <property type="entry name" value="ZnF_C2HC"/>
    <property type="match status" value="2"/>
</dbReference>
<feature type="compositionally biased region" description="Low complexity" evidence="11">
    <location>
        <begin position="304"/>
        <end position="319"/>
    </location>
</feature>
<dbReference type="Pfam" id="PF17917">
    <property type="entry name" value="RT_RNaseH"/>
    <property type="match status" value="1"/>
</dbReference>
<keyword evidence="2" id="KW-0645">Protease</keyword>
<dbReference type="GO" id="GO:0003964">
    <property type="term" value="F:RNA-directed DNA polymerase activity"/>
    <property type="evidence" value="ECO:0007669"/>
    <property type="project" value="UniProtKB-KW"/>
</dbReference>
<dbReference type="SUPFAM" id="SSF53098">
    <property type="entry name" value="Ribonuclease H-like"/>
    <property type="match status" value="1"/>
</dbReference>
<keyword evidence="3" id="KW-0808">Transferase</keyword>
<dbReference type="EC" id="2.7.7.49" evidence="1"/>
<evidence type="ECO:0000256" key="8">
    <source>
        <dbReference type="ARBA" id="ARBA00022918"/>
    </source>
</evidence>
<reference evidence="16" key="1">
    <citation type="submission" date="2022-02" db="EMBL/GenBank/DDBJ databases">
        <authorList>
            <person name="King R."/>
        </authorList>
    </citation>
    <scope>NUCLEOTIDE SEQUENCE</scope>
</reference>
<dbReference type="CDD" id="cd00303">
    <property type="entry name" value="retropepsin_like"/>
    <property type="match status" value="1"/>
</dbReference>
<dbReference type="Pfam" id="PF00665">
    <property type="entry name" value="rve"/>
    <property type="match status" value="1"/>
</dbReference>
<dbReference type="Gene3D" id="3.10.10.10">
    <property type="entry name" value="HIV Type 1 Reverse Transcriptase, subunit A, domain 1"/>
    <property type="match status" value="1"/>
</dbReference>
<dbReference type="Gene3D" id="3.30.70.270">
    <property type="match status" value="2"/>
</dbReference>
<evidence type="ECO:0000256" key="7">
    <source>
        <dbReference type="ARBA" id="ARBA00022801"/>
    </source>
</evidence>
<evidence type="ECO:0000256" key="6">
    <source>
        <dbReference type="ARBA" id="ARBA00022759"/>
    </source>
</evidence>
<evidence type="ECO:0000259" key="15">
    <source>
        <dbReference type="PROSITE" id="PS50994"/>
    </source>
</evidence>
<dbReference type="CDD" id="cd01647">
    <property type="entry name" value="RT_LTR"/>
    <property type="match status" value="1"/>
</dbReference>
<feature type="domain" description="CCHC-type" evidence="12">
    <location>
        <begin position="229"/>
        <end position="245"/>
    </location>
</feature>
<dbReference type="Gene3D" id="3.30.420.10">
    <property type="entry name" value="Ribonuclease H-like superfamily/Ribonuclease H"/>
    <property type="match status" value="1"/>
</dbReference>
<dbReference type="InterPro" id="IPR043502">
    <property type="entry name" value="DNA/RNA_pol_sf"/>
</dbReference>
<dbReference type="FunFam" id="3.30.70.270:FF:000026">
    <property type="entry name" value="Transposon Ty3-G Gag-Pol polyprotein"/>
    <property type="match status" value="1"/>
</dbReference>
<evidence type="ECO:0000256" key="3">
    <source>
        <dbReference type="ARBA" id="ARBA00022679"/>
    </source>
</evidence>
<evidence type="ECO:0000256" key="10">
    <source>
        <dbReference type="SAM" id="Coils"/>
    </source>
</evidence>
<dbReference type="SUPFAM" id="SSF57756">
    <property type="entry name" value="Retrovirus zinc finger-like domains"/>
    <property type="match status" value="1"/>
</dbReference>
<evidence type="ECO:0000259" key="14">
    <source>
        <dbReference type="PROSITE" id="PS50878"/>
    </source>
</evidence>
<keyword evidence="9" id="KW-0862">Zinc</keyword>
<dbReference type="InterPro" id="IPR036397">
    <property type="entry name" value="RNaseH_sf"/>
</dbReference>
<dbReference type="GO" id="GO:0015074">
    <property type="term" value="P:DNA integration"/>
    <property type="evidence" value="ECO:0007669"/>
    <property type="project" value="InterPro"/>
</dbReference>
<dbReference type="InterPro" id="IPR050951">
    <property type="entry name" value="Retrovirus_Pol_polyprotein"/>
</dbReference>
<dbReference type="InterPro" id="IPR001969">
    <property type="entry name" value="Aspartic_peptidase_AS"/>
</dbReference>
<evidence type="ECO:0000256" key="4">
    <source>
        <dbReference type="ARBA" id="ARBA00022695"/>
    </source>
</evidence>
<organism evidence="16 17">
    <name type="scientific">Aphis gossypii</name>
    <name type="common">Cotton aphid</name>
    <dbReference type="NCBI Taxonomy" id="80765"/>
    <lineage>
        <taxon>Eukaryota</taxon>
        <taxon>Metazoa</taxon>
        <taxon>Ecdysozoa</taxon>
        <taxon>Arthropoda</taxon>
        <taxon>Hexapoda</taxon>
        <taxon>Insecta</taxon>
        <taxon>Pterygota</taxon>
        <taxon>Neoptera</taxon>
        <taxon>Paraneoptera</taxon>
        <taxon>Hemiptera</taxon>
        <taxon>Sternorrhyncha</taxon>
        <taxon>Aphidomorpha</taxon>
        <taxon>Aphidoidea</taxon>
        <taxon>Aphididae</taxon>
        <taxon>Aphidini</taxon>
        <taxon>Aphis</taxon>
        <taxon>Aphis</taxon>
    </lineage>
</organism>
<dbReference type="CDD" id="cd09274">
    <property type="entry name" value="RNase_HI_RT_Ty3"/>
    <property type="match status" value="1"/>
</dbReference>
<name>A0A9P0J6C8_APHGO</name>
<dbReference type="SUPFAM" id="SSF50630">
    <property type="entry name" value="Acid proteases"/>
    <property type="match status" value="1"/>
</dbReference>
<dbReference type="InterPro" id="IPR043128">
    <property type="entry name" value="Rev_trsase/Diguanyl_cyclase"/>
</dbReference>
<keyword evidence="17" id="KW-1185">Reference proteome</keyword>
<feature type="domain" description="Peptidase A2" evidence="13">
    <location>
        <begin position="356"/>
        <end position="436"/>
    </location>
</feature>
<dbReference type="EMBL" id="OU899036">
    <property type="protein sequence ID" value="CAH1731734.1"/>
    <property type="molecule type" value="Genomic_DNA"/>
</dbReference>
<dbReference type="PANTHER" id="PTHR37984:SF5">
    <property type="entry name" value="PROTEIN NYNRIN-LIKE"/>
    <property type="match status" value="1"/>
</dbReference>
<evidence type="ECO:0000256" key="9">
    <source>
        <dbReference type="PROSITE-ProRule" id="PRU00047"/>
    </source>
</evidence>
<dbReference type="InterPro" id="IPR036875">
    <property type="entry name" value="Znf_CCHC_sf"/>
</dbReference>
<accession>A0A9P0J6C8</accession>
<evidence type="ECO:0000259" key="13">
    <source>
        <dbReference type="PROSITE" id="PS50175"/>
    </source>
</evidence>
<dbReference type="PANTHER" id="PTHR37984">
    <property type="entry name" value="PROTEIN CBG26694"/>
    <property type="match status" value="1"/>
</dbReference>
<dbReference type="Gene3D" id="4.10.60.10">
    <property type="entry name" value="Zinc finger, CCHC-type"/>
    <property type="match status" value="1"/>
</dbReference>
<dbReference type="PROSITE" id="PS00141">
    <property type="entry name" value="ASP_PROTEASE"/>
    <property type="match status" value="1"/>
</dbReference>
<feature type="domain" description="Reverse transcriptase" evidence="14">
    <location>
        <begin position="635"/>
        <end position="819"/>
    </location>
</feature>
<keyword evidence="9" id="KW-0863">Zinc-finger</keyword>
<evidence type="ECO:0000256" key="5">
    <source>
        <dbReference type="ARBA" id="ARBA00022722"/>
    </source>
</evidence>
<dbReference type="GO" id="GO:0006508">
    <property type="term" value="P:proteolysis"/>
    <property type="evidence" value="ECO:0007669"/>
    <property type="project" value="UniProtKB-KW"/>
</dbReference>
<keyword evidence="9" id="KW-0479">Metal-binding</keyword>
<sequence>MSESPNRCWEIIKYNPQTLRTTIMSVTLGIESAIRMIPTFTGGSETDLASYILECNYIMENVHETLKPMIFKRMLTSLKGEAFQAVRYRSIPDWPALEAHLRKVFGATHSIGFLQTNLYNIKQKYDEDIKSFAARTEKCYHDLVSALTVGLNKNDAAAVANTHKSGARNAFINGTQPAIRSLLRARNVLTLEEAITLAVEEEEDIRNLNRRFNTNKNNGKNNANKKNIKCNKCNKMGHYANECRSNASTSGSTGFRNPISNRDEKPVVVKKEYQGQVRFCTYCKKNNHTVKDCRKRRYNEEKNNSTSSNENENENSTTSQLNRTVSEIKRNHVRVVTNFEEEHIICSSHNFDPQYIKLLIDSGAEMNLIKLSALNGQVVINEYEKRTIKGINETPIFTIGTIVTTMQISEVGVLVKFDVVFDDFPINESGIIGRNFLKQNKVIMDYNKNTLTIPEQTGLKDIILPPRSNCVLLIKNDENIKHDAITIKKQDVNENVIIANSISPVSTNTIISNIINISEEPFIIDELTTRHIEWEPYYETVLKASFADNDQTDRITKLKNELNTNDLNKEESDNILELCCNYADLFYLPGDYLSATEVVTHTINTPRCTKPINIRPYRLPWAYQEEIEKQVTEMKNSNIIRDSKSPFNFPLVVVKKKNLDSAGKPKLRICVDFRKLNEVTENEAYGLPNLLEILESLGSSKYFSTLDLASGYHQINIEPSDVHKTAFSTKSGHYEYLRMPFGLSSAPATFTRAMKSVLMGLEEMCTAYLDDIVVHGSSLNDHQNKLEQVFNRLRVHRLKLQPQKCSFLRKEVIYLGHVINENGVSPDPNKLKCIKDYPKLKNAKDIKSFLGLLNYYRRFVDNFAKIAKPLTYLLKKDVPFTWTDNCEHSFQELKKALMNPPLLVYPDWEAGKFNLCTDASQYAIGAVLSQGDVPNDQPIAYASRTLNKAENNYSVIQKELLAIVWAVKYFRPYLYGRHFTIITDHRPLTYLFGIKDASSQLMRWRLQLADYDYTIKYRAGPEHSNADCLSRIRVIQTDQTVDNKTFGEFRTAEDKPIFNSKIVEVNDSISKAIESETTIIPIPGDKKITHSEVRGIVENVNSNKIQFSDENRFCVISDTLPLMIFYNMLKTHNTPLEPEGVYQAIVDIKTYCINNDITAFSTIKLDGQSSLTNYARIRTMFRYIFKGTNIVVKIYSGRQYTEEEKQQIIYEHHDSPLGGHAGVSRTVKRLQINHNWRNIKKDVKRYIKNCELCQKNKSHNKTKQPMLITSTVVKPFERICLDIVGPLPKTLLGNMYILTLQDELSRYALAIALSSTDAPTVAQAFVECYVCTYGIPKSILTDCGTNFLSDVFKGMCKLLDIKKVQTTAWHPQTNGSLERSHKTLKTYLRSFVDKDSNWDKLLCYATFCYNTTVHTSTNFTPYELVFGTKPNIPSAFNKDPEPQYNYDNYVFDLKRMMQEAHKIARDNLIKKKKTNKTYYDKSLNEIELHVGDKVLIREHNKKNVLNFNWQGPYEVLLVHDNENITIQKGRREYRIHKNNVKRYYDDEQSSSQ</sequence>
<dbReference type="FunFam" id="3.30.420.10:FF:000032">
    <property type="entry name" value="Retrovirus-related Pol polyprotein from transposon 297-like Protein"/>
    <property type="match status" value="1"/>
</dbReference>
<reference evidence="16" key="2">
    <citation type="submission" date="2022-10" db="EMBL/GenBank/DDBJ databases">
        <authorList>
            <consortium name="ENA_rothamsted_submissions"/>
            <consortium name="culmorum"/>
            <person name="King R."/>
        </authorList>
    </citation>
    <scope>NUCLEOTIDE SEQUENCE</scope>
</reference>
<dbReference type="Pfam" id="PF00078">
    <property type="entry name" value="RVT_1"/>
    <property type="match status" value="1"/>
</dbReference>
<evidence type="ECO:0000256" key="1">
    <source>
        <dbReference type="ARBA" id="ARBA00012493"/>
    </source>
</evidence>
<feature type="region of interest" description="Disordered" evidence="11">
    <location>
        <begin position="294"/>
        <end position="324"/>
    </location>
</feature>
<dbReference type="SUPFAM" id="SSF56672">
    <property type="entry name" value="DNA/RNA polymerases"/>
    <property type="match status" value="1"/>
</dbReference>
<keyword evidence="8" id="KW-0695">RNA-directed DNA polymerase</keyword>
<dbReference type="PROSITE" id="PS50175">
    <property type="entry name" value="ASP_PROT_RETROV"/>
    <property type="match status" value="1"/>
</dbReference>
<dbReference type="GO" id="GO:0004519">
    <property type="term" value="F:endonuclease activity"/>
    <property type="evidence" value="ECO:0007669"/>
    <property type="project" value="UniProtKB-KW"/>
</dbReference>
<dbReference type="PROSITE" id="PS50994">
    <property type="entry name" value="INTEGRASE"/>
    <property type="match status" value="1"/>
</dbReference>
<evidence type="ECO:0000256" key="11">
    <source>
        <dbReference type="SAM" id="MobiDB-lite"/>
    </source>
</evidence>
<gene>
    <name evidence="16" type="ORF">APHIGO_LOCUS8392</name>
</gene>
<proteinExistence type="predicted"/>
<dbReference type="Gene3D" id="1.10.340.70">
    <property type="match status" value="1"/>
</dbReference>
<dbReference type="PROSITE" id="PS50878">
    <property type="entry name" value="RT_POL"/>
    <property type="match status" value="1"/>
</dbReference>
<feature type="domain" description="Integrase catalytic" evidence="15">
    <location>
        <begin position="1271"/>
        <end position="1429"/>
    </location>
</feature>
<dbReference type="InterPro" id="IPR041373">
    <property type="entry name" value="RT_RNaseH"/>
</dbReference>
<dbReference type="GO" id="GO:0004190">
    <property type="term" value="F:aspartic-type endopeptidase activity"/>
    <property type="evidence" value="ECO:0007669"/>
    <property type="project" value="InterPro"/>
</dbReference>
<dbReference type="Gene3D" id="2.30.30.850">
    <property type="match status" value="1"/>
</dbReference>
<protein>
    <recommendedName>
        <fullName evidence="1">RNA-directed DNA polymerase</fullName>
        <ecNumber evidence="1">2.7.7.49</ecNumber>
    </recommendedName>
</protein>
<dbReference type="InterPro" id="IPR001995">
    <property type="entry name" value="Peptidase_A2_cat"/>
</dbReference>
<dbReference type="FunFam" id="3.10.10.10:FF:000007">
    <property type="entry name" value="Retrovirus-related Pol polyprotein from transposon 17.6-like Protein"/>
    <property type="match status" value="1"/>
</dbReference>
<dbReference type="Pfam" id="PF00098">
    <property type="entry name" value="zf-CCHC"/>
    <property type="match status" value="1"/>
</dbReference>
<dbReference type="PROSITE" id="PS50158">
    <property type="entry name" value="ZF_CCHC"/>
    <property type="match status" value="1"/>
</dbReference>
<dbReference type="InterPro" id="IPR041588">
    <property type="entry name" value="Integrase_H2C2"/>
</dbReference>
<keyword evidence="5" id="KW-0540">Nuclease</keyword>
<dbReference type="Proteomes" id="UP001154329">
    <property type="component" value="Chromosome 3"/>
</dbReference>